<dbReference type="PANTHER" id="PTHR43569">
    <property type="entry name" value="AMIDOHYDROLASE"/>
    <property type="match status" value="1"/>
</dbReference>
<comment type="similarity">
    <text evidence="1">Belongs to the metallo-dependent hydrolases superfamily.</text>
</comment>
<dbReference type="Pfam" id="PF04909">
    <property type="entry name" value="Amidohydro_2"/>
    <property type="match status" value="1"/>
</dbReference>
<reference evidence="3" key="1">
    <citation type="submission" date="2021-01" db="EMBL/GenBank/DDBJ databases">
        <title>Ramlibacter sp. strain AW1 16S ribosomal RNA gene Genome sequencing and assembly.</title>
        <authorList>
            <person name="Kang M."/>
        </authorList>
    </citation>
    <scope>NUCLEOTIDE SEQUENCE</scope>
    <source>
        <strain evidence="3">AW1</strain>
    </source>
</reference>
<dbReference type="InterPro" id="IPR006680">
    <property type="entry name" value="Amidohydro-rel"/>
</dbReference>
<evidence type="ECO:0000313" key="4">
    <source>
        <dbReference type="Proteomes" id="UP000613011"/>
    </source>
</evidence>
<name>A0A936ZG00_9BURK</name>
<dbReference type="EMBL" id="JAEQNA010000001">
    <property type="protein sequence ID" value="MBL0419192.1"/>
    <property type="molecule type" value="Genomic_DNA"/>
</dbReference>
<feature type="domain" description="Amidohydrolase-related" evidence="2">
    <location>
        <begin position="3"/>
        <end position="277"/>
    </location>
</feature>
<dbReference type="InterPro" id="IPR052350">
    <property type="entry name" value="Metallo-dep_Lactonases"/>
</dbReference>
<dbReference type="RefSeq" id="WP_201682241.1">
    <property type="nucleotide sequence ID" value="NZ_JAEQNA010000001.1"/>
</dbReference>
<sequence length="290" mass="32731">MIIDTHQHFWNIDQPRGHNPDDFRLLAAAEGVTGCVLRLSEKEGALALAEVEPLIVGVCGAIERGPDFAAELDKLSANPLFRGICYMGRDIEKPDPALLPDLENLAARDRQLDLLRVCPGFFGGPAAMQALYRGTAQSFESTLNIARSLPQLRVVVEHIGGMAIDGQPVTPEWQEMFKRMAALPNIWIKVSGLMGRDTTRRPGERATEAYSFYQPTLDALWNTFGEDRLFYGSDWPVCQHVGDDIARGIRIVRRFFSDKGENASRKFFWKNSKDIYKWEPRLPSQRPAQW</sequence>
<dbReference type="SUPFAM" id="SSF51556">
    <property type="entry name" value="Metallo-dependent hydrolases"/>
    <property type="match status" value="1"/>
</dbReference>
<dbReference type="InterPro" id="IPR032466">
    <property type="entry name" value="Metal_Hydrolase"/>
</dbReference>
<comment type="caution">
    <text evidence="3">The sequence shown here is derived from an EMBL/GenBank/DDBJ whole genome shotgun (WGS) entry which is preliminary data.</text>
</comment>
<evidence type="ECO:0000313" key="3">
    <source>
        <dbReference type="EMBL" id="MBL0419192.1"/>
    </source>
</evidence>
<evidence type="ECO:0000259" key="2">
    <source>
        <dbReference type="Pfam" id="PF04909"/>
    </source>
</evidence>
<evidence type="ECO:0000256" key="1">
    <source>
        <dbReference type="ARBA" id="ARBA00038310"/>
    </source>
</evidence>
<organism evidence="3 4">
    <name type="scientific">Ramlibacter aurantiacus</name>
    <dbReference type="NCBI Taxonomy" id="2801330"/>
    <lineage>
        <taxon>Bacteria</taxon>
        <taxon>Pseudomonadati</taxon>
        <taxon>Pseudomonadota</taxon>
        <taxon>Betaproteobacteria</taxon>
        <taxon>Burkholderiales</taxon>
        <taxon>Comamonadaceae</taxon>
        <taxon>Ramlibacter</taxon>
    </lineage>
</organism>
<keyword evidence="4" id="KW-1185">Reference proteome</keyword>
<gene>
    <name evidence="3" type="ORF">JI739_02420</name>
</gene>
<accession>A0A936ZG00</accession>
<dbReference type="Gene3D" id="3.20.20.140">
    <property type="entry name" value="Metal-dependent hydrolases"/>
    <property type="match status" value="1"/>
</dbReference>
<dbReference type="PANTHER" id="PTHR43569:SF2">
    <property type="entry name" value="AMIDOHYDROLASE-RELATED DOMAIN-CONTAINING PROTEIN"/>
    <property type="match status" value="1"/>
</dbReference>
<protein>
    <submittedName>
        <fullName evidence="3">Amidohydrolase</fullName>
    </submittedName>
</protein>
<proteinExistence type="inferred from homology"/>
<dbReference type="AlphaFoldDB" id="A0A936ZG00"/>
<dbReference type="Proteomes" id="UP000613011">
    <property type="component" value="Unassembled WGS sequence"/>
</dbReference>
<dbReference type="GO" id="GO:0016787">
    <property type="term" value="F:hydrolase activity"/>
    <property type="evidence" value="ECO:0007669"/>
    <property type="project" value="InterPro"/>
</dbReference>